<dbReference type="EMBL" id="BAAAZO010000004">
    <property type="protein sequence ID" value="GAA3612771.1"/>
    <property type="molecule type" value="Genomic_DNA"/>
</dbReference>
<keyword evidence="2" id="KW-1133">Transmembrane helix</keyword>
<evidence type="ECO:0000256" key="2">
    <source>
        <dbReference type="SAM" id="Phobius"/>
    </source>
</evidence>
<feature type="compositionally biased region" description="Basic and acidic residues" evidence="1">
    <location>
        <begin position="163"/>
        <end position="172"/>
    </location>
</feature>
<gene>
    <name evidence="3" type="ORF">GCM10022223_31120</name>
</gene>
<organism evidence="3 4">
    <name type="scientific">Kineosporia mesophila</name>
    <dbReference type="NCBI Taxonomy" id="566012"/>
    <lineage>
        <taxon>Bacteria</taxon>
        <taxon>Bacillati</taxon>
        <taxon>Actinomycetota</taxon>
        <taxon>Actinomycetes</taxon>
        <taxon>Kineosporiales</taxon>
        <taxon>Kineosporiaceae</taxon>
        <taxon>Kineosporia</taxon>
    </lineage>
</organism>
<keyword evidence="2" id="KW-0812">Transmembrane</keyword>
<feature type="transmembrane region" description="Helical" evidence="2">
    <location>
        <begin position="75"/>
        <end position="93"/>
    </location>
</feature>
<reference evidence="4" key="1">
    <citation type="journal article" date="2019" name="Int. J. Syst. Evol. Microbiol.">
        <title>The Global Catalogue of Microorganisms (GCM) 10K type strain sequencing project: providing services to taxonomists for standard genome sequencing and annotation.</title>
        <authorList>
            <consortium name="The Broad Institute Genomics Platform"/>
            <consortium name="The Broad Institute Genome Sequencing Center for Infectious Disease"/>
            <person name="Wu L."/>
            <person name="Ma J."/>
        </authorList>
    </citation>
    <scope>NUCLEOTIDE SEQUENCE [LARGE SCALE GENOMIC DNA]</scope>
    <source>
        <strain evidence="4">JCM 16902</strain>
    </source>
</reference>
<name>A0ABP6ZMT3_9ACTN</name>
<feature type="transmembrane region" description="Helical" evidence="2">
    <location>
        <begin position="12"/>
        <end position="31"/>
    </location>
</feature>
<proteinExistence type="predicted"/>
<evidence type="ECO:0000313" key="4">
    <source>
        <dbReference type="Proteomes" id="UP001501074"/>
    </source>
</evidence>
<sequence>MIPSTSRTAGRALAVTALADLVCVLVFVTIGRSSHEEGITLTGLLTTGWPFWLGVAGGYAGVVAFRLAPASLPGAAMVLIKTLVIGMILRSVVQHDGTPFSFVMVATVFLALTLAGWRTAARFALLRRMRTASPNSPHALPQQTRTGSTTSSGKNTDPAGPHEASRPESLRS</sequence>
<feature type="transmembrane region" description="Helical" evidence="2">
    <location>
        <begin position="51"/>
        <end position="68"/>
    </location>
</feature>
<evidence type="ECO:0000256" key="1">
    <source>
        <dbReference type="SAM" id="MobiDB-lite"/>
    </source>
</evidence>
<accession>A0ABP6ZMT3</accession>
<dbReference type="InterPro" id="IPR021414">
    <property type="entry name" value="DUF3054"/>
</dbReference>
<dbReference type="Proteomes" id="UP001501074">
    <property type="component" value="Unassembled WGS sequence"/>
</dbReference>
<dbReference type="Pfam" id="PF11255">
    <property type="entry name" value="DUF3054"/>
    <property type="match status" value="1"/>
</dbReference>
<protein>
    <recommendedName>
        <fullName evidence="5">DUF3054 domain-containing protein</fullName>
    </recommendedName>
</protein>
<feature type="transmembrane region" description="Helical" evidence="2">
    <location>
        <begin position="99"/>
        <end position="120"/>
    </location>
</feature>
<feature type="region of interest" description="Disordered" evidence="1">
    <location>
        <begin position="133"/>
        <end position="172"/>
    </location>
</feature>
<dbReference type="RefSeq" id="WP_231482013.1">
    <property type="nucleotide sequence ID" value="NZ_BAAAZO010000004.1"/>
</dbReference>
<keyword evidence="4" id="KW-1185">Reference proteome</keyword>
<evidence type="ECO:0008006" key="5">
    <source>
        <dbReference type="Google" id="ProtNLM"/>
    </source>
</evidence>
<feature type="compositionally biased region" description="Polar residues" evidence="1">
    <location>
        <begin position="133"/>
        <end position="145"/>
    </location>
</feature>
<keyword evidence="2" id="KW-0472">Membrane</keyword>
<comment type="caution">
    <text evidence="3">The sequence shown here is derived from an EMBL/GenBank/DDBJ whole genome shotgun (WGS) entry which is preliminary data.</text>
</comment>
<evidence type="ECO:0000313" key="3">
    <source>
        <dbReference type="EMBL" id="GAA3612771.1"/>
    </source>
</evidence>